<evidence type="ECO:0000256" key="7">
    <source>
        <dbReference type="ARBA" id="ARBA00022898"/>
    </source>
</evidence>
<dbReference type="AlphaFoldDB" id="A0AAV8YY38"/>
<protein>
    <recommendedName>
        <fullName evidence="9">Histidine decarboxylase</fullName>
        <ecNumber evidence="4">4.1.1.22</ecNumber>
    </recommendedName>
</protein>
<sequence length="366" mass="41060">MDGKEFRHRGKEVVDYIVDYLESITERRVFPDKKPGFIRDLIPDSAPIDGEKWSDIFKDMETVIMPGVTHWQSPHMHAYFPALNSYPSMLAEMLTNAINCLGFTWASTVLIIMASSPVCTELEMVVMNWLGKMIGLPDEFLHRKEGRGGGVIQTTASECTLISLLAGRYVAIKMYKELFPEATKHEINGKLVAYCSDQAHSSVEKAALIGLVTLRYIESDEDLSMRGDKLLQCIRQDRENGLIPFWVCATLGTTGSCAFDNLQEVADVCYNELLWCHVDAAYAGSAFICPEYRTWLKGIDKADSIAFNPSKWLMVHFDCTAMWVKDSGALHGAFNVNPLYLKHEYSGLAIDYMLCPIVALANPSQQ</sequence>
<dbReference type="Gene3D" id="1.20.1340.10">
    <property type="entry name" value="dopa decarboxylase, N-terminal domain"/>
    <property type="match status" value="1"/>
</dbReference>
<accession>A0AAV8YY38</accession>
<dbReference type="InterPro" id="IPR015424">
    <property type="entry name" value="PyrdxlP-dep_Trfase"/>
</dbReference>
<keyword evidence="5" id="KW-0127">Catecholamine biosynthesis</keyword>
<evidence type="ECO:0000256" key="2">
    <source>
        <dbReference type="ARBA" id="ARBA00009533"/>
    </source>
</evidence>
<evidence type="ECO:0000256" key="3">
    <source>
        <dbReference type="ARBA" id="ARBA00011738"/>
    </source>
</evidence>
<dbReference type="SUPFAM" id="SSF53383">
    <property type="entry name" value="PLP-dependent transferases"/>
    <property type="match status" value="1"/>
</dbReference>
<evidence type="ECO:0000256" key="5">
    <source>
        <dbReference type="ARBA" id="ARBA00022584"/>
    </source>
</evidence>
<evidence type="ECO:0000256" key="9">
    <source>
        <dbReference type="ARBA" id="ARBA00039946"/>
    </source>
</evidence>
<dbReference type="InterPro" id="IPR002129">
    <property type="entry name" value="PyrdxlP-dep_de-COase"/>
</dbReference>
<organism evidence="12 13">
    <name type="scientific">Aromia moschata</name>
    <dbReference type="NCBI Taxonomy" id="1265417"/>
    <lineage>
        <taxon>Eukaryota</taxon>
        <taxon>Metazoa</taxon>
        <taxon>Ecdysozoa</taxon>
        <taxon>Arthropoda</taxon>
        <taxon>Hexapoda</taxon>
        <taxon>Insecta</taxon>
        <taxon>Pterygota</taxon>
        <taxon>Neoptera</taxon>
        <taxon>Endopterygota</taxon>
        <taxon>Coleoptera</taxon>
        <taxon>Polyphaga</taxon>
        <taxon>Cucujiformia</taxon>
        <taxon>Chrysomeloidea</taxon>
        <taxon>Cerambycidae</taxon>
        <taxon>Cerambycinae</taxon>
        <taxon>Callichromatini</taxon>
        <taxon>Aromia</taxon>
    </lineage>
</organism>
<keyword evidence="8 11" id="KW-0456">Lyase</keyword>
<dbReference type="Gene3D" id="3.40.640.10">
    <property type="entry name" value="Type I PLP-dependent aspartate aminotransferase-like (Major domain)"/>
    <property type="match status" value="1"/>
</dbReference>
<dbReference type="GO" id="GO:0042423">
    <property type="term" value="P:catecholamine biosynthetic process"/>
    <property type="evidence" value="ECO:0007669"/>
    <property type="project" value="UniProtKB-KW"/>
</dbReference>
<keyword evidence="7 10" id="KW-0663">Pyridoxal phosphate</keyword>
<dbReference type="InterPro" id="IPR015421">
    <property type="entry name" value="PyrdxlP-dep_Trfase_major"/>
</dbReference>
<dbReference type="FunFam" id="1.20.1340.10:FF:000001">
    <property type="entry name" value="Histidine decarboxylase"/>
    <property type="match status" value="1"/>
</dbReference>
<name>A0AAV8YY38_9CUCU</name>
<comment type="similarity">
    <text evidence="2 11">Belongs to the group II decarboxylase family.</text>
</comment>
<dbReference type="EC" id="4.1.1.22" evidence="4"/>
<comment type="caution">
    <text evidence="12">The sequence shown here is derived from an EMBL/GenBank/DDBJ whole genome shotgun (WGS) entry which is preliminary data.</text>
</comment>
<evidence type="ECO:0000256" key="8">
    <source>
        <dbReference type="ARBA" id="ARBA00023239"/>
    </source>
</evidence>
<dbReference type="Proteomes" id="UP001162162">
    <property type="component" value="Unassembled WGS sequence"/>
</dbReference>
<dbReference type="GO" id="GO:0001694">
    <property type="term" value="P:histamine biosynthetic process"/>
    <property type="evidence" value="ECO:0007669"/>
    <property type="project" value="TreeGrafter"/>
</dbReference>
<dbReference type="GO" id="GO:0004398">
    <property type="term" value="F:histidine decarboxylase activity"/>
    <property type="evidence" value="ECO:0007669"/>
    <property type="project" value="UniProtKB-EC"/>
</dbReference>
<dbReference type="EMBL" id="JAPWTK010000036">
    <property type="protein sequence ID" value="KAJ8955690.1"/>
    <property type="molecule type" value="Genomic_DNA"/>
</dbReference>
<dbReference type="PRINTS" id="PR00800">
    <property type="entry name" value="YHDCRBOXLASE"/>
</dbReference>
<proteinExistence type="inferred from homology"/>
<comment type="subunit">
    <text evidence="3">Homodimer.</text>
</comment>
<evidence type="ECO:0000256" key="4">
    <source>
        <dbReference type="ARBA" id="ARBA00012320"/>
    </source>
</evidence>
<comment type="cofactor">
    <cofactor evidence="1 10 11">
        <name>pyridoxal 5'-phosphate</name>
        <dbReference type="ChEBI" id="CHEBI:597326"/>
    </cofactor>
</comment>
<dbReference type="FunFam" id="3.40.640.10:FF:000025">
    <property type="entry name" value="Histidine decarboxylase"/>
    <property type="match status" value="1"/>
</dbReference>
<dbReference type="PROSITE" id="PS00392">
    <property type="entry name" value="DDC_GAD_HDC_YDC"/>
    <property type="match status" value="1"/>
</dbReference>
<dbReference type="PANTHER" id="PTHR11999">
    <property type="entry name" value="GROUP II PYRIDOXAL-5-PHOSPHATE DECARBOXYLASE"/>
    <property type="match status" value="1"/>
</dbReference>
<evidence type="ECO:0000256" key="11">
    <source>
        <dbReference type="RuleBase" id="RU000382"/>
    </source>
</evidence>
<feature type="modified residue" description="N6-(pyridoxal phosphate)lysine" evidence="10">
    <location>
        <position position="311"/>
    </location>
</feature>
<evidence type="ECO:0000256" key="1">
    <source>
        <dbReference type="ARBA" id="ARBA00001933"/>
    </source>
</evidence>
<keyword evidence="13" id="KW-1185">Reference proteome</keyword>
<evidence type="ECO:0000256" key="10">
    <source>
        <dbReference type="PIRSR" id="PIRSR602129-50"/>
    </source>
</evidence>
<dbReference type="Pfam" id="PF00282">
    <property type="entry name" value="Pyridoxal_deC"/>
    <property type="match status" value="1"/>
</dbReference>
<gene>
    <name evidence="12" type="ORF">NQ318_008561</name>
</gene>
<dbReference type="InterPro" id="IPR021115">
    <property type="entry name" value="Pyridoxal-P_BS"/>
</dbReference>
<dbReference type="GO" id="GO:0006548">
    <property type="term" value="P:L-histidine catabolic process"/>
    <property type="evidence" value="ECO:0007669"/>
    <property type="project" value="TreeGrafter"/>
</dbReference>
<dbReference type="PANTHER" id="PTHR11999:SF68">
    <property type="entry name" value="HISTIDINE DECARBOXYLASE"/>
    <property type="match status" value="1"/>
</dbReference>
<dbReference type="GO" id="GO:0005737">
    <property type="term" value="C:cytoplasm"/>
    <property type="evidence" value="ECO:0007669"/>
    <property type="project" value="TreeGrafter"/>
</dbReference>
<evidence type="ECO:0000256" key="6">
    <source>
        <dbReference type="ARBA" id="ARBA00022793"/>
    </source>
</evidence>
<dbReference type="GO" id="GO:0030170">
    <property type="term" value="F:pyridoxal phosphate binding"/>
    <property type="evidence" value="ECO:0007669"/>
    <property type="project" value="InterPro"/>
</dbReference>
<evidence type="ECO:0000313" key="13">
    <source>
        <dbReference type="Proteomes" id="UP001162162"/>
    </source>
</evidence>
<keyword evidence="6" id="KW-0210">Decarboxylase</keyword>
<evidence type="ECO:0000313" key="12">
    <source>
        <dbReference type="EMBL" id="KAJ8955690.1"/>
    </source>
</evidence>
<dbReference type="InterPro" id="IPR010977">
    <property type="entry name" value="Aromatic_deC"/>
</dbReference>
<reference evidence="12" key="1">
    <citation type="journal article" date="2023" name="Insect Mol. Biol.">
        <title>Genome sequencing provides insights into the evolution of gene families encoding plant cell wall-degrading enzymes in longhorned beetles.</title>
        <authorList>
            <person name="Shin N.R."/>
            <person name="Okamura Y."/>
            <person name="Kirsch R."/>
            <person name="Pauchet Y."/>
        </authorList>
    </citation>
    <scope>NUCLEOTIDE SEQUENCE</scope>
    <source>
        <strain evidence="12">AMC_N1</strain>
    </source>
</reference>